<evidence type="ECO:0008006" key="5">
    <source>
        <dbReference type="Google" id="ProtNLM"/>
    </source>
</evidence>
<feature type="compositionally biased region" description="Polar residues" evidence="2">
    <location>
        <begin position="1"/>
        <end position="17"/>
    </location>
</feature>
<feature type="region of interest" description="Disordered" evidence="2">
    <location>
        <begin position="1"/>
        <end position="21"/>
    </location>
</feature>
<keyword evidence="4" id="KW-1185">Reference proteome</keyword>
<name>A0A0G4PY07_PENC3</name>
<comment type="similarity">
    <text evidence="1">Belongs to the LOR family.</text>
</comment>
<dbReference type="Proteomes" id="UP000053732">
    <property type="component" value="Unassembled WGS sequence"/>
</dbReference>
<dbReference type="InterPro" id="IPR038595">
    <property type="entry name" value="LOR_sf"/>
</dbReference>
<dbReference type="Gene3D" id="2.40.160.200">
    <property type="entry name" value="LURP1-related"/>
    <property type="match status" value="1"/>
</dbReference>
<reference evidence="3 4" key="1">
    <citation type="journal article" date="2014" name="Nat. Commun.">
        <title>Multiple recent horizontal transfers of a large genomic region in cheese making fungi.</title>
        <authorList>
            <person name="Cheeseman K."/>
            <person name="Ropars J."/>
            <person name="Renault P."/>
            <person name="Dupont J."/>
            <person name="Gouzy J."/>
            <person name="Branca A."/>
            <person name="Abraham A.L."/>
            <person name="Ceppi M."/>
            <person name="Conseiller E."/>
            <person name="Debuchy R."/>
            <person name="Malagnac F."/>
            <person name="Goarin A."/>
            <person name="Silar P."/>
            <person name="Lacoste S."/>
            <person name="Sallet E."/>
            <person name="Bensimon A."/>
            <person name="Giraud T."/>
            <person name="Brygoo Y."/>
        </authorList>
    </citation>
    <scope>NUCLEOTIDE SEQUENCE [LARGE SCALE GENOMIC DNA]</scope>
    <source>
        <strain evidence="4">FM 013</strain>
    </source>
</reference>
<evidence type="ECO:0000256" key="1">
    <source>
        <dbReference type="ARBA" id="ARBA00005437"/>
    </source>
</evidence>
<dbReference type="InterPro" id="IPR025659">
    <property type="entry name" value="Tubby-like_C"/>
</dbReference>
<sequence>MSTAYPQSRLSHISSPTPRKPLKAPIRQITFRKEYVKDTKTQLVLKSQGDAQSAVAYKVLDEYGSLQFTVTGRKHSDRICREIRDSSGLPLFELHRRTSLTATWAVTLPGSNNASLAIGSPRWPFGCLSAGNFTLSAENQAAVDTKDGDEKKVTLLIERHGNALALFDIVDGDRKVAEVRESIQHNEKLPLTRSSWQKYRPALDLVITSGVDQSLIVTVGVILSDWVFGST</sequence>
<dbReference type="Pfam" id="PF04525">
    <property type="entry name" value="LOR"/>
    <property type="match status" value="1"/>
</dbReference>
<evidence type="ECO:0000256" key="2">
    <source>
        <dbReference type="SAM" id="MobiDB-lite"/>
    </source>
</evidence>
<protein>
    <recommendedName>
        <fullName evidence="5">Tubby C-terminal-like domain-containing protein</fullName>
    </recommendedName>
</protein>
<proteinExistence type="inferred from homology"/>
<gene>
    <name evidence="3" type="ORF">PCAMFM013_S126g000001</name>
</gene>
<dbReference type="AlphaFoldDB" id="A0A0G4PY07"/>
<organism evidence="3 4">
    <name type="scientific">Penicillium camemberti (strain FM 013)</name>
    <dbReference type="NCBI Taxonomy" id="1429867"/>
    <lineage>
        <taxon>Eukaryota</taxon>
        <taxon>Fungi</taxon>
        <taxon>Dikarya</taxon>
        <taxon>Ascomycota</taxon>
        <taxon>Pezizomycotina</taxon>
        <taxon>Eurotiomycetes</taxon>
        <taxon>Eurotiomycetidae</taxon>
        <taxon>Eurotiales</taxon>
        <taxon>Aspergillaceae</taxon>
        <taxon>Penicillium</taxon>
    </lineage>
</organism>
<evidence type="ECO:0000313" key="3">
    <source>
        <dbReference type="EMBL" id="CRL31345.1"/>
    </source>
</evidence>
<dbReference type="SUPFAM" id="SSF54518">
    <property type="entry name" value="Tubby C-terminal domain-like"/>
    <property type="match status" value="1"/>
</dbReference>
<evidence type="ECO:0000313" key="4">
    <source>
        <dbReference type="Proteomes" id="UP000053732"/>
    </source>
</evidence>
<dbReference type="InterPro" id="IPR007612">
    <property type="entry name" value="LOR"/>
</dbReference>
<accession>A0A0G4PY07</accession>
<dbReference type="EMBL" id="HG793257">
    <property type="protein sequence ID" value="CRL31345.1"/>
    <property type="molecule type" value="Genomic_DNA"/>
</dbReference>